<accession>A0A9P1IJF1</accession>
<protein>
    <submittedName>
        <fullName evidence="2">Uncharacterized protein</fullName>
    </submittedName>
</protein>
<dbReference type="Proteomes" id="UP001152747">
    <property type="component" value="Unassembled WGS sequence"/>
</dbReference>
<name>A0A9P1IJF1_9PELO</name>
<keyword evidence="3" id="KW-1185">Reference proteome</keyword>
<reference evidence="2" key="1">
    <citation type="submission" date="2022-11" db="EMBL/GenBank/DDBJ databases">
        <authorList>
            <person name="Kikuchi T."/>
        </authorList>
    </citation>
    <scope>NUCLEOTIDE SEQUENCE</scope>
    <source>
        <strain evidence="2">PS1010</strain>
    </source>
</reference>
<dbReference type="AlphaFoldDB" id="A0A9P1IJF1"/>
<evidence type="ECO:0000256" key="1">
    <source>
        <dbReference type="SAM" id="MobiDB-lite"/>
    </source>
</evidence>
<comment type="caution">
    <text evidence="2">The sequence shown here is derived from an EMBL/GenBank/DDBJ whole genome shotgun (WGS) entry which is preliminary data.</text>
</comment>
<feature type="region of interest" description="Disordered" evidence="1">
    <location>
        <begin position="51"/>
        <end position="85"/>
    </location>
</feature>
<evidence type="ECO:0000313" key="3">
    <source>
        <dbReference type="Proteomes" id="UP001152747"/>
    </source>
</evidence>
<feature type="compositionally biased region" description="Polar residues" evidence="1">
    <location>
        <begin position="68"/>
        <end position="85"/>
    </location>
</feature>
<organism evidence="2 3">
    <name type="scientific">Caenorhabditis angaria</name>
    <dbReference type="NCBI Taxonomy" id="860376"/>
    <lineage>
        <taxon>Eukaryota</taxon>
        <taxon>Metazoa</taxon>
        <taxon>Ecdysozoa</taxon>
        <taxon>Nematoda</taxon>
        <taxon>Chromadorea</taxon>
        <taxon>Rhabditida</taxon>
        <taxon>Rhabditina</taxon>
        <taxon>Rhabditomorpha</taxon>
        <taxon>Rhabditoidea</taxon>
        <taxon>Rhabditidae</taxon>
        <taxon>Peloderinae</taxon>
        <taxon>Caenorhabditis</taxon>
    </lineage>
</organism>
<dbReference type="EMBL" id="CANHGI010000003">
    <property type="protein sequence ID" value="CAI5446191.1"/>
    <property type="molecule type" value="Genomic_DNA"/>
</dbReference>
<proteinExistence type="predicted"/>
<evidence type="ECO:0000313" key="2">
    <source>
        <dbReference type="EMBL" id="CAI5446191.1"/>
    </source>
</evidence>
<gene>
    <name evidence="2" type="ORF">CAMP_LOCUS8828</name>
</gene>
<sequence length="85" mass="9408">MTTSMLGRYQIDRNMCRSTERVEIVPQETCVQHESIITECATMTTSVCPGQITTSSTSSKNNSRRSSEVGTTPTTTPQSNKYLKV</sequence>
<dbReference type="OrthoDB" id="5797631at2759"/>